<dbReference type="PROSITE" id="PS51000">
    <property type="entry name" value="HTH_DEOR_2"/>
    <property type="match status" value="1"/>
</dbReference>
<dbReference type="InterPro" id="IPR036390">
    <property type="entry name" value="WH_DNA-bd_sf"/>
</dbReference>
<sequence length="266" mass="29305">MTKEERHNLILETLIRHESIPVSSLSLLLDVSAVTIRKDLTELESANKLYRSHGKAVLINPYINNRSILEKEKLARKEKELIGREAASMITQDDSIIIASGSTVLAFARCIKPIHRLTVISASLKVSEYLGTNENIEVIQLGGTLRHSSLSVVGKHAEAPLSEFCCSKLFIGVDGIDLDFGLTTTDIREADLNKVMMRTAQKTIVLADSSKFRRRGFSKIANITDIDTIITDSNIPPTISQAIEDLGIELKIIDIKNTAPGIDSQI</sequence>
<dbReference type="Gene3D" id="3.40.50.1360">
    <property type="match status" value="1"/>
</dbReference>
<keyword evidence="3" id="KW-0804">Transcription</keyword>
<dbReference type="GO" id="GO:0003677">
    <property type="term" value="F:DNA binding"/>
    <property type="evidence" value="ECO:0007669"/>
    <property type="project" value="UniProtKB-KW"/>
</dbReference>
<dbReference type="SMART" id="SM01134">
    <property type="entry name" value="DeoRC"/>
    <property type="match status" value="1"/>
</dbReference>
<evidence type="ECO:0000256" key="1">
    <source>
        <dbReference type="ARBA" id="ARBA00023015"/>
    </source>
</evidence>
<dbReference type="InterPro" id="IPR036388">
    <property type="entry name" value="WH-like_DNA-bd_sf"/>
</dbReference>
<dbReference type="InterPro" id="IPR001034">
    <property type="entry name" value="DeoR_HTH"/>
</dbReference>
<keyword evidence="6" id="KW-1185">Reference proteome</keyword>
<dbReference type="GeneID" id="82525644"/>
<dbReference type="SMART" id="SM00420">
    <property type="entry name" value="HTH_DEOR"/>
    <property type="match status" value="1"/>
</dbReference>
<dbReference type="PROSITE" id="PS00894">
    <property type="entry name" value="HTH_DEOR_1"/>
    <property type="match status" value="1"/>
</dbReference>
<dbReference type="RefSeq" id="WP_107031794.1">
    <property type="nucleotide sequence ID" value="NZ_CAJSYL010000005.1"/>
</dbReference>
<dbReference type="Pfam" id="PF08220">
    <property type="entry name" value="HTH_DeoR"/>
    <property type="match status" value="1"/>
</dbReference>
<dbReference type="InterPro" id="IPR014036">
    <property type="entry name" value="DeoR-like_C"/>
</dbReference>
<evidence type="ECO:0000259" key="4">
    <source>
        <dbReference type="PROSITE" id="PS51000"/>
    </source>
</evidence>
<dbReference type="InterPro" id="IPR050313">
    <property type="entry name" value="Carb_Metab_HTH_regulators"/>
</dbReference>
<reference evidence="6" key="1">
    <citation type="submission" date="2018-02" db="EMBL/GenBank/DDBJ databases">
        <authorList>
            <person name="Clavel T."/>
            <person name="Strowig T."/>
        </authorList>
    </citation>
    <scope>NUCLEOTIDE SEQUENCE [LARGE SCALE GENOMIC DNA]</scope>
    <source>
        <strain evidence="6">DSM 103720</strain>
    </source>
</reference>
<dbReference type="Gene3D" id="1.10.10.10">
    <property type="entry name" value="Winged helix-like DNA-binding domain superfamily/Winged helix DNA-binding domain"/>
    <property type="match status" value="1"/>
</dbReference>
<dbReference type="PRINTS" id="PR00037">
    <property type="entry name" value="HTHLACR"/>
</dbReference>
<dbReference type="SUPFAM" id="SSF46785">
    <property type="entry name" value="Winged helix' DNA-binding domain"/>
    <property type="match status" value="1"/>
</dbReference>
<dbReference type="InterPro" id="IPR037171">
    <property type="entry name" value="NagB/RpiA_transferase-like"/>
</dbReference>
<name>A0A2V1IKR0_9BACT</name>
<dbReference type="GO" id="GO:0003700">
    <property type="term" value="F:DNA-binding transcription factor activity"/>
    <property type="evidence" value="ECO:0007669"/>
    <property type="project" value="InterPro"/>
</dbReference>
<protein>
    <submittedName>
        <fullName evidence="5">DeoR/GlpR transcriptional regulator</fullName>
    </submittedName>
</protein>
<dbReference type="SUPFAM" id="SSF100950">
    <property type="entry name" value="NagB/RpiA/CoA transferase-like"/>
    <property type="match status" value="1"/>
</dbReference>
<dbReference type="AlphaFoldDB" id="A0A2V1IKR0"/>
<dbReference type="Pfam" id="PF00455">
    <property type="entry name" value="DeoRC"/>
    <property type="match status" value="1"/>
</dbReference>
<dbReference type="PANTHER" id="PTHR30363:SF44">
    <property type="entry name" value="AGA OPERON TRANSCRIPTIONAL REPRESSOR-RELATED"/>
    <property type="match status" value="1"/>
</dbReference>
<proteinExistence type="predicted"/>
<dbReference type="EMBL" id="PUEC01000008">
    <property type="protein sequence ID" value="PWB02944.1"/>
    <property type="molecule type" value="Genomic_DNA"/>
</dbReference>
<feature type="domain" description="HTH deoR-type" evidence="4">
    <location>
        <begin position="3"/>
        <end position="58"/>
    </location>
</feature>
<organism evidence="5 6">
    <name type="scientific">Duncaniella muris</name>
    <dbReference type="NCBI Taxonomy" id="2094150"/>
    <lineage>
        <taxon>Bacteria</taxon>
        <taxon>Pseudomonadati</taxon>
        <taxon>Bacteroidota</taxon>
        <taxon>Bacteroidia</taxon>
        <taxon>Bacteroidales</taxon>
        <taxon>Muribaculaceae</taxon>
        <taxon>Duncaniella</taxon>
    </lineage>
</organism>
<evidence type="ECO:0000313" key="5">
    <source>
        <dbReference type="EMBL" id="PWB02944.1"/>
    </source>
</evidence>
<keyword evidence="1" id="KW-0805">Transcription regulation</keyword>
<comment type="caution">
    <text evidence="5">The sequence shown here is derived from an EMBL/GenBank/DDBJ whole genome shotgun (WGS) entry which is preliminary data.</text>
</comment>
<dbReference type="Proteomes" id="UP000244905">
    <property type="component" value="Unassembled WGS sequence"/>
</dbReference>
<evidence type="ECO:0000256" key="3">
    <source>
        <dbReference type="ARBA" id="ARBA00023163"/>
    </source>
</evidence>
<evidence type="ECO:0000256" key="2">
    <source>
        <dbReference type="ARBA" id="ARBA00023125"/>
    </source>
</evidence>
<dbReference type="PANTHER" id="PTHR30363">
    <property type="entry name" value="HTH-TYPE TRANSCRIPTIONAL REGULATOR SRLR-RELATED"/>
    <property type="match status" value="1"/>
</dbReference>
<keyword evidence="2" id="KW-0238">DNA-binding</keyword>
<dbReference type="InterPro" id="IPR018356">
    <property type="entry name" value="Tscrpt_reg_HTH_DeoR_CS"/>
</dbReference>
<accession>A0A2V1IKR0</accession>
<evidence type="ECO:0000313" key="6">
    <source>
        <dbReference type="Proteomes" id="UP000244905"/>
    </source>
</evidence>
<gene>
    <name evidence="5" type="ORF">C5O23_04705</name>
</gene>